<reference evidence="5 6" key="1">
    <citation type="submission" date="2021-10" db="EMBL/GenBank/DDBJ databases">
        <title>Draft genome of Aestuariibacter halophilus JC2043.</title>
        <authorList>
            <person name="Emsley S.A."/>
            <person name="Pfannmuller K.M."/>
            <person name="Ushijima B."/>
            <person name="Saw J.H."/>
            <person name="Videau P."/>
        </authorList>
    </citation>
    <scope>NUCLEOTIDE SEQUENCE [LARGE SCALE GENOMIC DNA]</scope>
    <source>
        <strain evidence="5 6">JC2043</strain>
    </source>
</reference>
<feature type="coiled-coil region" evidence="2">
    <location>
        <begin position="133"/>
        <end position="167"/>
    </location>
</feature>
<proteinExistence type="inferred from homology"/>
<keyword evidence="2" id="KW-0175">Coiled coil</keyword>
<evidence type="ECO:0000313" key="5">
    <source>
        <dbReference type="EMBL" id="MCC2617402.1"/>
    </source>
</evidence>
<dbReference type="PANTHER" id="PTHR30469">
    <property type="entry name" value="MULTIDRUG RESISTANCE PROTEIN MDTA"/>
    <property type="match status" value="1"/>
</dbReference>
<feature type="domain" description="CzcB-like barrel-sandwich hybrid" evidence="4">
    <location>
        <begin position="75"/>
        <end position="206"/>
    </location>
</feature>
<dbReference type="Gene3D" id="2.40.50.100">
    <property type="match status" value="1"/>
</dbReference>
<dbReference type="Pfam" id="PF25973">
    <property type="entry name" value="BSH_CzcB"/>
    <property type="match status" value="1"/>
</dbReference>
<protein>
    <submittedName>
        <fullName evidence="5">Efflux RND transporter periplasmic adaptor subunit</fullName>
    </submittedName>
</protein>
<dbReference type="Gene3D" id="1.10.287.470">
    <property type="entry name" value="Helix hairpin bin"/>
    <property type="match status" value="1"/>
</dbReference>
<organism evidence="5 6">
    <name type="scientific">Fluctibacter halophilus</name>
    <dbReference type="NCBI Taxonomy" id="226011"/>
    <lineage>
        <taxon>Bacteria</taxon>
        <taxon>Pseudomonadati</taxon>
        <taxon>Pseudomonadota</taxon>
        <taxon>Gammaproteobacteria</taxon>
        <taxon>Alteromonadales</taxon>
        <taxon>Alteromonadaceae</taxon>
        <taxon>Fluctibacter</taxon>
    </lineage>
</organism>
<keyword evidence="6" id="KW-1185">Reference proteome</keyword>
<evidence type="ECO:0000313" key="6">
    <source>
        <dbReference type="Proteomes" id="UP001520878"/>
    </source>
</evidence>
<dbReference type="Pfam" id="PF25967">
    <property type="entry name" value="RND-MFP_C"/>
    <property type="match status" value="1"/>
</dbReference>
<dbReference type="SUPFAM" id="SSF111369">
    <property type="entry name" value="HlyD-like secretion proteins"/>
    <property type="match status" value="1"/>
</dbReference>
<dbReference type="RefSeq" id="WP_229161522.1">
    <property type="nucleotide sequence ID" value="NZ_JAJEWP010000004.1"/>
</dbReference>
<dbReference type="PANTHER" id="PTHR30469:SF11">
    <property type="entry name" value="BLL4320 PROTEIN"/>
    <property type="match status" value="1"/>
</dbReference>
<dbReference type="Gene3D" id="2.40.420.20">
    <property type="match status" value="1"/>
</dbReference>
<evidence type="ECO:0000256" key="2">
    <source>
        <dbReference type="SAM" id="Coils"/>
    </source>
</evidence>
<comment type="similarity">
    <text evidence="1">Belongs to the membrane fusion protein (MFP) (TC 8.A.1) family.</text>
</comment>
<sequence length="382" mass="40591">MKASRSTLFLALILPTVGLVALLVAAGSGQTQPSPTTVKQHVVDVMAVDVQPSYQQQRLVFGQVEATQYTQMGFELSGTVKQVYVDDGQPVQPGTVLAELDTQRLHAQRKQAVAALDRATANARLASLSQQRIADLVTKKLESRQRLDEAEQSLAVANAGITEAQAQVDRIDVELSKSVLIAPYQGTVVNRQVDGGTTVAAGQPVLALQQATQRTLRFPLPSDKALSLMVGQGVTVLAADAKGHYGQAIDATVDAISQQRDPRTRTVDVLVSTTGDSEPLLPGDTLAMPLTRTVQARGSWVPKSALSSGVRGLWTVLTVAGEGAQEVIPVSVEVMFADGDRVYVRGPLSSGDFVVVHGTQRLVPHQQVVARTVDAKLTAGVR</sequence>
<evidence type="ECO:0000259" key="3">
    <source>
        <dbReference type="Pfam" id="PF25967"/>
    </source>
</evidence>
<evidence type="ECO:0000256" key="1">
    <source>
        <dbReference type="ARBA" id="ARBA00009477"/>
    </source>
</evidence>
<feature type="domain" description="Multidrug resistance protein MdtA-like C-terminal permuted SH3" evidence="3">
    <location>
        <begin position="301"/>
        <end position="361"/>
    </location>
</feature>
<name>A0ABS8G9Y4_9ALTE</name>
<accession>A0ABS8G9Y4</accession>
<dbReference type="Gene3D" id="2.40.30.170">
    <property type="match status" value="1"/>
</dbReference>
<dbReference type="Proteomes" id="UP001520878">
    <property type="component" value="Unassembled WGS sequence"/>
</dbReference>
<comment type="caution">
    <text evidence="5">The sequence shown here is derived from an EMBL/GenBank/DDBJ whole genome shotgun (WGS) entry which is preliminary data.</text>
</comment>
<dbReference type="InterPro" id="IPR058627">
    <property type="entry name" value="MdtA-like_C"/>
</dbReference>
<evidence type="ECO:0000259" key="4">
    <source>
        <dbReference type="Pfam" id="PF25973"/>
    </source>
</evidence>
<dbReference type="NCBIfam" id="TIGR01730">
    <property type="entry name" value="RND_mfp"/>
    <property type="match status" value="1"/>
</dbReference>
<dbReference type="InterPro" id="IPR006143">
    <property type="entry name" value="RND_pump_MFP"/>
</dbReference>
<dbReference type="EMBL" id="JAJEWP010000004">
    <property type="protein sequence ID" value="MCC2617402.1"/>
    <property type="molecule type" value="Genomic_DNA"/>
</dbReference>
<dbReference type="InterPro" id="IPR058647">
    <property type="entry name" value="BSH_CzcB-like"/>
</dbReference>
<gene>
    <name evidence="5" type="ORF">LJ739_14210</name>
</gene>